<reference evidence="2 3" key="1">
    <citation type="submission" date="2017-05" db="EMBL/GenBank/DDBJ databases">
        <authorList>
            <person name="Varghese N."/>
            <person name="Submissions S."/>
        </authorList>
    </citation>
    <scope>NUCLEOTIDE SEQUENCE [LARGE SCALE GENOMIC DNA]</scope>
    <source>
        <strain evidence="2 3">DSM 26001</strain>
    </source>
</reference>
<keyword evidence="1" id="KW-0732">Signal</keyword>
<dbReference type="Pfam" id="PF13663">
    <property type="entry name" value="DUF4148"/>
    <property type="match status" value="1"/>
</dbReference>
<dbReference type="RefSeq" id="WP_283444590.1">
    <property type="nucleotide sequence ID" value="NZ_FXUL01000022.1"/>
</dbReference>
<evidence type="ECO:0000313" key="3">
    <source>
        <dbReference type="Proteomes" id="UP001158049"/>
    </source>
</evidence>
<dbReference type="EMBL" id="FXUL01000022">
    <property type="protein sequence ID" value="SMP75219.1"/>
    <property type="molecule type" value="Genomic_DNA"/>
</dbReference>
<name>A0ABY1QPR5_9BURK</name>
<accession>A0ABY1QPR5</accession>
<evidence type="ECO:0000313" key="2">
    <source>
        <dbReference type="EMBL" id="SMP75219.1"/>
    </source>
</evidence>
<comment type="caution">
    <text evidence="2">The sequence shown here is derived from an EMBL/GenBank/DDBJ whole genome shotgun (WGS) entry which is preliminary data.</text>
</comment>
<gene>
    <name evidence="2" type="ORF">SAMN06295970_12255</name>
</gene>
<evidence type="ECO:0008006" key="4">
    <source>
        <dbReference type="Google" id="ProtNLM"/>
    </source>
</evidence>
<organism evidence="2 3">
    <name type="scientific">Noviherbaspirillum suwonense</name>
    <dbReference type="NCBI Taxonomy" id="1224511"/>
    <lineage>
        <taxon>Bacteria</taxon>
        <taxon>Pseudomonadati</taxon>
        <taxon>Pseudomonadota</taxon>
        <taxon>Betaproteobacteria</taxon>
        <taxon>Burkholderiales</taxon>
        <taxon>Oxalobacteraceae</taxon>
        <taxon>Noviherbaspirillum</taxon>
    </lineage>
</organism>
<sequence>MNVKKLIAAVAVFAAAGSAFAQQAEFTAPDAGFKSSLTRAEVRQDLSQAASQGAIAQRQHDGQDTVYVASGRTRQEVRAEAVQSAQSRRAGDVNNLYFGA</sequence>
<keyword evidence="3" id="KW-1185">Reference proteome</keyword>
<feature type="signal peptide" evidence="1">
    <location>
        <begin position="1"/>
        <end position="21"/>
    </location>
</feature>
<dbReference type="InterPro" id="IPR025421">
    <property type="entry name" value="DUF4148"/>
</dbReference>
<protein>
    <recommendedName>
        <fullName evidence="4">DUF4148 domain-containing protein</fullName>
    </recommendedName>
</protein>
<feature type="chain" id="PRO_5047428644" description="DUF4148 domain-containing protein" evidence="1">
    <location>
        <begin position="22"/>
        <end position="100"/>
    </location>
</feature>
<evidence type="ECO:0000256" key="1">
    <source>
        <dbReference type="SAM" id="SignalP"/>
    </source>
</evidence>
<proteinExistence type="predicted"/>
<dbReference type="Proteomes" id="UP001158049">
    <property type="component" value="Unassembled WGS sequence"/>
</dbReference>